<name>A0A1Q3BEN1_CEPFO</name>
<proteinExistence type="predicted"/>
<dbReference type="InParanoid" id="A0A1Q3BEN1"/>
<dbReference type="Proteomes" id="UP000187406">
    <property type="component" value="Unassembled WGS sequence"/>
</dbReference>
<gene>
    <name evidence="1" type="ORF">CFOL_v3_09997</name>
</gene>
<dbReference type="EMBL" id="BDDD01000482">
    <property type="protein sequence ID" value="GAV66487.1"/>
    <property type="molecule type" value="Genomic_DNA"/>
</dbReference>
<organism evidence="1 2">
    <name type="scientific">Cephalotus follicularis</name>
    <name type="common">Albany pitcher plant</name>
    <dbReference type="NCBI Taxonomy" id="3775"/>
    <lineage>
        <taxon>Eukaryota</taxon>
        <taxon>Viridiplantae</taxon>
        <taxon>Streptophyta</taxon>
        <taxon>Embryophyta</taxon>
        <taxon>Tracheophyta</taxon>
        <taxon>Spermatophyta</taxon>
        <taxon>Magnoliopsida</taxon>
        <taxon>eudicotyledons</taxon>
        <taxon>Gunneridae</taxon>
        <taxon>Pentapetalae</taxon>
        <taxon>rosids</taxon>
        <taxon>fabids</taxon>
        <taxon>Oxalidales</taxon>
        <taxon>Cephalotaceae</taxon>
        <taxon>Cephalotus</taxon>
    </lineage>
</organism>
<comment type="caution">
    <text evidence="1">The sequence shown here is derived from an EMBL/GenBank/DDBJ whole genome shotgun (WGS) entry which is preliminary data.</text>
</comment>
<evidence type="ECO:0000313" key="1">
    <source>
        <dbReference type="EMBL" id="GAV66487.1"/>
    </source>
</evidence>
<dbReference type="CDD" id="cd00303">
    <property type="entry name" value="retropepsin_like"/>
    <property type="match status" value="1"/>
</dbReference>
<protein>
    <submittedName>
        <fullName evidence="1">Uncharacterized protein</fullName>
    </submittedName>
</protein>
<evidence type="ECO:0000313" key="2">
    <source>
        <dbReference type="Proteomes" id="UP000187406"/>
    </source>
</evidence>
<keyword evidence="2" id="KW-1185">Reference proteome</keyword>
<sequence>MEMTQHLKPLYIKATFDGVPIIHVLIDNDATVNILLMKIVRKLGKSEKYLIDTEILVTRFDGNKAHAKGVIPVTLWVGSSSSIASFFVVNGTLSYNALRGRD</sequence>
<accession>A0A1Q3BEN1</accession>
<dbReference type="OrthoDB" id="1738459at2759"/>
<dbReference type="STRING" id="3775.A0A1Q3BEN1"/>
<reference evidence="2" key="1">
    <citation type="submission" date="2016-04" db="EMBL/GenBank/DDBJ databases">
        <title>Cephalotus genome sequencing.</title>
        <authorList>
            <person name="Fukushima K."/>
            <person name="Hasebe M."/>
            <person name="Fang X."/>
        </authorList>
    </citation>
    <scope>NUCLEOTIDE SEQUENCE [LARGE SCALE GENOMIC DNA]</scope>
    <source>
        <strain evidence="2">cv. St1</strain>
    </source>
</reference>
<dbReference type="AlphaFoldDB" id="A0A1Q3BEN1"/>